<dbReference type="Pfam" id="PF00139">
    <property type="entry name" value="Lectin_legB"/>
    <property type="match status" value="1"/>
</dbReference>
<reference evidence="4 5" key="1">
    <citation type="submission" date="2024-04" db="EMBL/GenBank/DDBJ databases">
        <title>The reference genome of an endangered Asteraceae, Deinandra increscens subsp. villosa, native to the Central Coast of California.</title>
        <authorList>
            <person name="Guilliams M."/>
            <person name="Hasenstab-Lehman K."/>
            <person name="Meyer R."/>
            <person name="Mcevoy S."/>
        </authorList>
    </citation>
    <scope>NUCLEOTIDE SEQUENCE [LARGE SCALE GENOMIC DNA]</scope>
    <source>
        <tissue evidence="4">Leaf</tissue>
    </source>
</reference>
<organism evidence="4 5">
    <name type="scientific">Deinandra increscens subsp. villosa</name>
    <dbReference type="NCBI Taxonomy" id="3103831"/>
    <lineage>
        <taxon>Eukaryota</taxon>
        <taxon>Viridiplantae</taxon>
        <taxon>Streptophyta</taxon>
        <taxon>Embryophyta</taxon>
        <taxon>Tracheophyta</taxon>
        <taxon>Spermatophyta</taxon>
        <taxon>Magnoliopsida</taxon>
        <taxon>eudicotyledons</taxon>
        <taxon>Gunneridae</taxon>
        <taxon>Pentapetalae</taxon>
        <taxon>asterids</taxon>
        <taxon>campanulids</taxon>
        <taxon>Asterales</taxon>
        <taxon>Asteraceae</taxon>
        <taxon>Asteroideae</taxon>
        <taxon>Heliantheae alliance</taxon>
        <taxon>Madieae</taxon>
        <taxon>Madiinae</taxon>
        <taxon>Deinandra</taxon>
    </lineage>
</organism>
<dbReference type="PANTHER" id="PTHR32401">
    <property type="entry name" value="CONCANAVALIN A-LIKE LECTIN FAMILY PROTEIN"/>
    <property type="match status" value="1"/>
</dbReference>
<evidence type="ECO:0000313" key="5">
    <source>
        <dbReference type="Proteomes" id="UP001408789"/>
    </source>
</evidence>
<name>A0AAP0GSR2_9ASTR</name>
<comment type="similarity">
    <text evidence="1">Belongs to the leguminous lectin family.</text>
</comment>
<dbReference type="InterPro" id="IPR050258">
    <property type="entry name" value="Leguminous_Lectin"/>
</dbReference>
<dbReference type="AlphaFoldDB" id="A0AAP0GSR2"/>
<accession>A0AAP0GSR2</accession>
<keyword evidence="5" id="KW-1185">Reference proteome</keyword>
<dbReference type="Gene3D" id="2.60.120.200">
    <property type="match status" value="1"/>
</dbReference>
<dbReference type="InterPro" id="IPR001220">
    <property type="entry name" value="Legume_lectin_dom"/>
</dbReference>
<evidence type="ECO:0000256" key="2">
    <source>
        <dbReference type="ARBA" id="ARBA00022734"/>
    </source>
</evidence>
<dbReference type="GO" id="GO:0030246">
    <property type="term" value="F:carbohydrate binding"/>
    <property type="evidence" value="ECO:0007669"/>
    <property type="project" value="UniProtKB-KW"/>
</dbReference>
<proteinExistence type="inferred from homology"/>
<evidence type="ECO:0000313" key="4">
    <source>
        <dbReference type="EMBL" id="KAK9061948.1"/>
    </source>
</evidence>
<dbReference type="InterPro" id="IPR013320">
    <property type="entry name" value="ConA-like_dom_sf"/>
</dbReference>
<keyword evidence="2" id="KW-0430">Lectin</keyword>
<feature type="domain" description="Legume lectin" evidence="3">
    <location>
        <begin position="2"/>
        <end position="114"/>
    </location>
</feature>
<comment type="caution">
    <text evidence="4">The sequence shown here is derived from an EMBL/GenBank/DDBJ whole genome shotgun (WGS) entry which is preliminary data.</text>
</comment>
<evidence type="ECO:0000259" key="3">
    <source>
        <dbReference type="Pfam" id="PF00139"/>
    </source>
</evidence>
<dbReference type="EMBL" id="JBCNJP010000019">
    <property type="protein sequence ID" value="KAK9061948.1"/>
    <property type="molecule type" value="Genomic_DNA"/>
</dbReference>
<dbReference type="SUPFAM" id="SSF49899">
    <property type="entry name" value="Concanavalin A-like lectins/glucanases"/>
    <property type="match status" value="1"/>
</dbReference>
<gene>
    <name evidence="4" type="ORF">SSX86_019132</name>
</gene>
<evidence type="ECO:0000256" key="1">
    <source>
        <dbReference type="ARBA" id="ARBA00007606"/>
    </source>
</evidence>
<sequence length="121" mass="13913">MIFIEFDSFVNEEWDQPFEHVGINKNSIASDNYTAWNASLHSGNSTDAWVSYNASTQILNLWWSYDGARSENYSLSYKVDLREVLPERAMVGFSAATGANVERHILQSWEFNSKFEYGGKR</sequence>
<protein>
    <recommendedName>
        <fullName evidence="3">Legume lectin domain-containing protein</fullName>
    </recommendedName>
</protein>
<dbReference type="Proteomes" id="UP001408789">
    <property type="component" value="Unassembled WGS sequence"/>
</dbReference>
<dbReference type="PANTHER" id="PTHR32401:SF47">
    <property type="entry name" value="LEGUME LECTIN DOMAIN-CONTAINING PROTEIN"/>
    <property type="match status" value="1"/>
</dbReference>